<feature type="non-terminal residue" evidence="1">
    <location>
        <position position="1"/>
    </location>
</feature>
<proteinExistence type="predicted"/>
<evidence type="ECO:0000313" key="2">
    <source>
        <dbReference type="Proteomes" id="UP000824469"/>
    </source>
</evidence>
<dbReference type="OMA" id="VCKISTY"/>
<sequence length="52" mass="5921">SAICLAKNLNFHARTKHIDVQYHFVRDMVEDGRVKLEKVETVVNVADALTKP</sequence>
<reference evidence="1 2" key="1">
    <citation type="journal article" date="2021" name="Nat. Plants">
        <title>The Taxus genome provides insights into paclitaxel biosynthesis.</title>
        <authorList>
            <person name="Xiong X."/>
            <person name="Gou J."/>
            <person name="Liao Q."/>
            <person name="Li Y."/>
            <person name="Zhou Q."/>
            <person name="Bi G."/>
            <person name="Li C."/>
            <person name="Du R."/>
            <person name="Wang X."/>
            <person name="Sun T."/>
            <person name="Guo L."/>
            <person name="Liang H."/>
            <person name="Lu P."/>
            <person name="Wu Y."/>
            <person name="Zhang Z."/>
            <person name="Ro D.K."/>
            <person name="Shang Y."/>
            <person name="Huang S."/>
            <person name="Yan J."/>
        </authorList>
    </citation>
    <scope>NUCLEOTIDE SEQUENCE [LARGE SCALE GENOMIC DNA]</scope>
    <source>
        <strain evidence="1">Ta-2019</strain>
    </source>
</reference>
<keyword evidence="2" id="KW-1185">Reference proteome</keyword>
<dbReference type="Proteomes" id="UP000824469">
    <property type="component" value="Unassembled WGS sequence"/>
</dbReference>
<accession>A0AA38CIH7</accession>
<dbReference type="EMBL" id="JAHRHJ020000010">
    <property type="protein sequence ID" value="KAH9298072.1"/>
    <property type="molecule type" value="Genomic_DNA"/>
</dbReference>
<comment type="caution">
    <text evidence="1">The sequence shown here is derived from an EMBL/GenBank/DDBJ whole genome shotgun (WGS) entry which is preliminary data.</text>
</comment>
<dbReference type="CDD" id="cd09272">
    <property type="entry name" value="RNase_HI_RT_Ty1"/>
    <property type="match status" value="1"/>
</dbReference>
<dbReference type="AlphaFoldDB" id="A0AA38CIH7"/>
<evidence type="ECO:0000313" key="1">
    <source>
        <dbReference type="EMBL" id="KAH9298072.1"/>
    </source>
</evidence>
<name>A0AA38CIH7_TAXCH</name>
<organism evidence="1 2">
    <name type="scientific">Taxus chinensis</name>
    <name type="common">Chinese yew</name>
    <name type="synonym">Taxus wallichiana var. chinensis</name>
    <dbReference type="NCBI Taxonomy" id="29808"/>
    <lineage>
        <taxon>Eukaryota</taxon>
        <taxon>Viridiplantae</taxon>
        <taxon>Streptophyta</taxon>
        <taxon>Embryophyta</taxon>
        <taxon>Tracheophyta</taxon>
        <taxon>Spermatophyta</taxon>
        <taxon>Pinopsida</taxon>
        <taxon>Pinidae</taxon>
        <taxon>Conifers II</taxon>
        <taxon>Cupressales</taxon>
        <taxon>Taxaceae</taxon>
        <taxon>Taxus</taxon>
    </lineage>
</organism>
<protein>
    <submittedName>
        <fullName evidence="1">Uncharacterized protein</fullName>
    </submittedName>
</protein>
<feature type="non-terminal residue" evidence="1">
    <location>
        <position position="52"/>
    </location>
</feature>
<gene>
    <name evidence="1" type="ORF">KI387_029754</name>
</gene>